<protein>
    <submittedName>
        <fullName evidence="1">Uncharacterized protein</fullName>
    </submittedName>
</protein>
<name>A0A820RDZ3_9BILA</name>
<sequence length="50" mass="6068">LADEDSTEHEFALKTLEKRWHELHEQILKCEQDIEQSKFSNDLSEYVTRF</sequence>
<accession>A0A820RDZ3</accession>
<evidence type="ECO:0000313" key="2">
    <source>
        <dbReference type="Proteomes" id="UP000663868"/>
    </source>
</evidence>
<organism evidence="1 2">
    <name type="scientific">Adineta steineri</name>
    <dbReference type="NCBI Taxonomy" id="433720"/>
    <lineage>
        <taxon>Eukaryota</taxon>
        <taxon>Metazoa</taxon>
        <taxon>Spiralia</taxon>
        <taxon>Gnathifera</taxon>
        <taxon>Rotifera</taxon>
        <taxon>Eurotatoria</taxon>
        <taxon>Bdelloidea</taxon>
        <taxon>Adinetida</taxon>
        <taxon>Adinetidae</taxon>
        <taxon>Adineta</taxon>
    </lineage>
</organism>
<dbReference type="Proteomes" id="UP000663868">
    <property type="component" value="Unassembled WGS sequence"/>
</dbReference>
<feature type="non-terminal residue" evidence="1">
    <location>
        <position position="1"/>
    </location>
</feature>
<evidence type="ECO:0000313" key="1">
    <source>
        <dbReference type="EMBL" id="CAF4437477.1"/>
    </source>
</evidence>
<proteinExistence type="predicted"/>
<comment type="caution">
    <text evidence="1">The sequence shown here is derived from an EMBL/GenBank/DDBJ whole genome shotgun (WGS) entry which is preliminary data.</text>
</comment>
<gene>
    <name evidence="1" type="ORF">KXQ929_LOCUS53166</name>
</gene>
<dbReference type="AlphaFoldDB" id="A0A820RDZ3"/>
<reference evidence="1" key="1">
    <citation type="submission" date="2021-02" db="EMBL/GenBank/DDBJ databases">
        <authorList>
            <person name="Nowell W R."/>
        </authorList>
    </citation>
    <scope>NUCLEOTIDE SEQUENCE</scope>
</reference>
<dbReference type="EMBL" id="CAJOBB010029522">
    <property type="protein sequence ID" value="CAF4437477.1"/>
    <property type="molecule type" value="Genomic_DNA"/>
</dbReference>